<dbReference type="OrthoDB" id="1904499at2759"/>
<dbReference type="Proteomes" id="UP000231279">
    <property type="component" value="Unassembled WGS sequence"/>
</dbReference>
<keyword evidence="5 8" id="KW-0812">Transmembrane</keyword>
<evidence type="ECO:0000256" key="1">
    <source>
        <dbReference type="ARBA" id="ARBA00004651"/>
    </source>
</evidence>
<dbReference type="InterPro" id="IPR044173">
    <property type="entry name" value="CASPL"/>
</dbReference>
<evidence type="ECO:0000313" key="11">
    <source>
        <dbReference type="Proteomes" id="UP000231279"/>
    </source>
</evidence>
<evidence type="ECO:0000256" key="8">
    <source>
        <dbReference type="RuleBase" id="RU361233"/>
    </source>
</evidence>
<dbReference type="EMBL" id="NKXS01002900">
    <property type="protein sequence ID" value="PIN11650.1"/>
    <property type="molecule type" value="Genomic_DNA"/>
</dbReference>
<sequence>MASTVDKPHQSPPLKTHKPFFLIQTSLRILASCATLAASWIMLTNKQTTLVFGIHADARYSYSTAIKFFTYSNLIACAFTVLSLFLAFILKNKAVDHSCLFFLFLHDLIITVLIMAGSAAATAIGYVGKYGDSHAGWTAICDYFSKFCNRTIAALMLSYLGFSIYLILTVISANRSSQIRV</sequence>
<accession>A0A2G9H2X1</accession>
<evidence type="ECO:0000256" key="6">
    <source>
        <dbReference type="ARBA" id="ARBA00022989"/>
    </source>
</evidence>
<proteinExistence type="inferred from homology"/>
<dbReference type="STRING" id="429701.A0A2G9H2X1"/>
<dbReference type="InterPro" id="IPR006459">
    <property type="entry name" value="CASP/CASPL"/>
</dbReference>
<dbReference type="GO" id="GO:0005886">
    <property type="term" value="C:plasma membrane"/>
    <property type="evidence" value="ECO:0007669"/>
    <property type="project" value="UniProtKB-SubCell"/>
</dbReference>
<dbReference type="PANTHER" id="PTHR36488">
    <property type="entry name" value="CASP-LIKE PROTEIN 1U1"/>
    <property type="match status" value="1"/>
</dbReference>
<protein>
    <recommendedName>
        <fullName evidence="8">CASP-like protein</fullName>
    </recommendedName>
</protein>
<feature type="transmembrane region" description="Helical" evidence="8">
    <location>
        <begin position="152"/>
        <end position="173"/>
    </location>
</feature>
<name>A0A2G9H2X1_9LAMI</name>
<keyword evidence="7 8" id="KW-0472">Membrane</keyword>
<comment type="caution">
    <text evidence="10">The sequence shown here is derived from an EMBL/GenBank/DDBJ whole genome shotgun (WGS) entry which is preliminary data.</text>
</comment>
<evidence type="ECO:0000256" key="2">
    <source>
        <dbReference type="ARBA" id="ARBA00007651"/>
    </source>
</evidence>
<dbReference type="AlphaFoldDB" id="A0A2G9H2X1"/>
<comment type="subunit">
    <text evidence="3 8">Homodimer and heterodimers.</text>
</comment>
<feature type="transmembrane region" description="Helical" evidence="8">
    <location>
        <begin position="68"/>
        <end position="90"/>
    </location>
</feature>
<comment type="similarity">
    <text evidence="2 8">Belongs to the Casparian strip membrane proteins (CASP) family.</text>
</comment>
<evidence type="ECO:0000256" key="4">
    <source>
        <dbReference type="ARBA" id="ARBA00022475"/>
    </source>
</evidence>
<feature type="domain" description="Casparian strip membrane protein" evidence="9">
    <location>
        <begin position="20"/>
        <end position="162"/>
    </location>
</feature>
<evidence type="ECO:0000256" key="5">
    <source>
        <dbReference type="ARBA" id="ARBA00022692"/>
    </source>
</evidence>
<evidence type="ECO:0000256" key="3">
    <source>
        <dbReference type="ARBA" id="ARBA00011489"/>
    </source>
</evidence>
<dbReference type="Pfam" id="PF04535">
    <property type="entry name" value="CASP_dom"/>
    <property type="match status" value="1"/>
</dbReference>
<comment type="subcellular location">
    <subcellularLocation>
        <location evidence="1 8">Cell membrane</location>
        <topology evidence="1 8">Multi-pass membrane protein</topology>
    </subcellularLocation>
</comment>
<evidence type="ECO:0000313" key="10">
    <source>
        <dbReference type="EMBL" id="PIN11650.1"/>
    </source>
</evidence>
<evidence type="ECO:0000259" key="9">
    <source>
        <dbReference type="Pfam" id="PF04535"/>
    </source>
</evidence>
<dbReference type="NCBIfam" id="TIGR01569">
    <property type="entry name" value="A_tha_TIGR01569"/>
    <property type="match status" value="1"/>
</dbReference>
<keyword evidence="6 8" id="KW-1133">Transmembrane helix</keyword>
<reference evidence="11" key="1">
    <citation type="journal article" date="2018" name="Gigascience">
        <title>Genome assembly of the Pink Ipe (Handroanthus impetiginosus, Bignoniaceae), a highly valued, ecologically keystone Neotropical timber forest tree.</title>
        <authorList>
            <person name="Silva-Junior O.B."/>
            <person name="Grattapaglia D."/>
            <person name="Novaes E."/>
            <person name="Collevatti R.G."/>
        </authorList>
    </citation>
    <scope>NUCLEOTIDE SEQUENCE [LARGE SCALE GENOMIC DNA]</scope>
    <source>
        <strain evidence="11">cv. UFG-1</strain>
    </source>
</reference>
<keyword evidence="11" id="KW-1185">Reference proteome</keyword>
<evidence type="ECO:0000256" key="7">
    <source>
        <dbReference type="ARBA" id="ARBA00023136"/>
    </source>
</evidence>
<dbReference type="PANTHER" id="PTHR36488:SF8">
    <property type="entry name" value="CASP-LIKE PROTEIN 1U1"/>
    <property type="match status" value="1"/>
</dbReference>
<feature type="transmembrane region" description="Helical" evidence="8">
    <location>
        <begin position="102"/>
        <end position="127"/>
    </location>
</feature>
<gene>
    <name evidence="10" type="ORF">CDL12_15749</name>
</gene>
<organism evidence="10 11">
    <name type="scientific">Handroanthus impetiginosus</name>
    <dbReference type="NCBI Taxonomy" id="429701"/>
    <lineage>
        <taxon>Eukaryota</taxon>
        <taxon>Viridiplantae</taxon>
        <taxon>Streptophyta</taxon>
        <taxon>Embryophyta</taxon>
        <taxon>Tracheophyta</taxon>
        <taxon>Spermatophyta</taxon>
        <taxon>Magnoliopsida</taxon>
        <taxon>eudicotyledons</taxon>
        <taxon>Gunneridae</taxon>
        <taxon>Pentapetalae</taxon>
        <taxon>asterids</taxon>
        <taxon>lamiids</taxon>
        <taxon>Lamiales</taxon>
        <taxon>Bignoniaceae</taxon>
        <taxon>Crescentiina</taxon>
        <taxon>Tabebuia alliance</taxon>
        <taxon>Handroanthus</taxon>
    </lineage>
</organism>
<dbReference type="InterPro" id="IPR006702">
    <property type="entry name" value="CASP_dom"/>
</dbReference>
<keyword evidence="4 8" id="KW-1003">Cell membrane</keyword>
<feature type="transmembrane region" description="Helical" evidence="8">
    <location>
        <begin position="20"/>
        <end position="43"/>
    </location>
</feature>